<proteinExistence type="predicted"/>
<organism evidence="3 4">
    <name type="scientific">Heterobasidion irregulare (strain TC 32-1)</name>
    <dbReference type="NCBI Taxonomy" id="747525"/>
    <lineage>
        <taxon>Eukaryota</taxon>
        <taxon>Fungi</taxon>
        <taxon>Dikarya</taxon>
        <taxon>Basidiomycota</taxon>
        <taxon>Agaricomycotina</taxon>
        <taxon>Agaricomycetes</taxon>
        <taxon>Russulales</taxon>
        <taxon>Bondarzewiaceae</taxon>
        <taxon>Heterobasidion</taxon>
        <taxon>Heterobasidion annosum species complex</taxon>
    </lineage>
</organism>
<keyword evidence="2" id="KW-1133">Transmembrane helix</keyword>
<sequence>MPRAPNGRYYCNCIQHCGGTWQERSRRTHTRHAPYRHVTSRHVGHPTTSSSFTDFIRTLGSDHNGESAPVSQRGHSSNVEIAAQAHNLGILQPARNSRADGGFAQNTALTATPPIDGHGAVPVRDGTAPMVHPTTAPLAVAAVSFSGPSSPLTELEGDASQTSRPPQITLATPHPNEAMCPRETTESPPDSDHTPPPGRQDESLIDISANMTQPAGTLVHTPEEWLDGGFPDGGILLDTVEDELLNAGPCGAAGALNNDDDNEDDDDVDITAENSPSLIEDIRITERFISELQTATLKNGDLPLSLVQTLQDPDHCPQGPLVELNDPILRLSLDLFLAVSNASQQTYTDIGAALMRYQPALKILSFDQIQRRVAELSGVVPIIHHMCVNTCVAFTGPFRDLTKCPVCYELRYDPLKPGSNVPRQEFHTIPLGPQLQAVRRSVEGSQAMRYRHACYEKAIKEIYANHSLAEFCDVWHGTDFLDAVQTGHIKPHDPVLMFSVDGAQLYRNKSSDCWIYIWILLDRSPDMRYKKKFVLPGGFVPGPSKPKNLDSFIFPGMYHLSALQREGMCHWDAIDEAVTDSNPFLALGTADSPAMAMIFGGVGHHGAYGCRLYCPQKGRHKRGGAQYYPACLRPCDCEGVPEEPPDYDLRTIKIPSAQETEARYLSNLKFVSQACTPAEYRARRLQTGVCKPSIFSGLDPTRRLRIPALFPADLMHLTSLNLTDLFVGLFHGTLDCSASDNRSSWSFAVFRDPVVWQIHGKAVAAATPYLPGIFDRPPRNPAEKINSGYKAVEFLTWIYGLAPALLHGVLPDQYWRNFCKLVAGIRLVHQRNIRQTELKLAHRLLIEFSEEFEQLYYQRKSSRLHFCRQSVHALSHLARQVTRCGPPGYTTQFTMERMIAQVNALKAMVPNLDNSTKHLPRGSKDLGDHYLLLRAQDSCARSVLPAEAMVIKTFFREAGGVYDDVGSLERDWVPKVQRWARLRLPNGQVTRSLWKESRKPVNKVRMARNVKVNSSLLVFASVWPRIVLTMIILQIISAGLIQFAEVRYYFTMRIQGEVVALALVSLFSQPDTELMKASSNTVLSCEHRGDSALAVINVKTIVAGVAMIPHGDGLPNLGSRFFVVEKMGLEIASMDGVAEDAADD</sequence>
<keyword evidence="2" id="KW-0812">Transmembrane</keyword>
<keyword evidence="2" id="KW-0472">Membrane</keyword>
<feature type="compositionally biased region" description="Acidic residues" evidence="1">
    <location>
        <begin position="258"/>
        <end position="270"/>
    </location>
</feature>
<dbReference type="OrthoDB" id="2669721at2759"/>
<accession>W4JVN3</accession>
<dbReference type="InParanoid" id="W4JVN3"/>
<dbReference type="eggNOG" id="ENOG502SH1N">
    <property type="taxonomic scope" value="Eukaryota"/>
</dbReference>
<dbReference type="AlphaFoldDB" id="W4JVN3"/>
<evidence type="ECO:0000256" key="1">
    <source>
        <dbReference type="SAM" id="MobiDB-lite"/>
    </source>
</evidence>
<dbReference type="RefSeq" id="XP_009551027.1">
    <property type="nucleotide sequence ID" value="XM_009552732.1"/>
</dbReference>
<feature type="transmembrane region" description="Helical" evidence="2">
    <location>
        <begin position="1022"/>
        <end position="1044"/>
    </location>
</feature>
<protein>
    <submittedName>
        <fullName evidence="3">Uncharacterized protein</fullName>
    </submittedName>
</protein>
<dbReference type="EMBL" id="KI925463">
    <property type="protein sequence ID" value="ETW77539.1"/>
    <property type="molecule type" value="Genomic_DNA"/>
</dbReference>
<feature type="region of interest" description="Disordered" evidence="1">
    <location>
        <begin position="149"/>
        <end position="202"/>
    </location>
</feature>
<feature type="compositionally biased region" description="Polar residues" evidence="1">
    <location>
        <begin position="159"/>
        <end position="170"/>
    </location>
</feature>
<dbReference type="PANTHER" id="PTHR46579:SF1">
    <property type="entry name" value="F5_8 TYPE C DOMAIN-CONTAINING PROTEIN"/>
    <property type="match status" value="1"/>
</dbReference>
<name>W4JVN3_HETIT</name>
<dbReference type="GeneID" id="20673739"/>
<dbReference type="KEGG" id="hir:HETIRDRAFT_421662"/>
<evidence type="ECO:0000256" key="2">
    <source>
        <dbReference type="SAM" id="Phobius"/>
    </source>
</evidence>
<feature type="region of interest" description="Disordered" evidence="1">
    <location>
        <begin position="251"/>
        <end position="274"/>
    </location>
</feature>
<dbReference type="Proteomes" id="UP000030671">
    <property type="component" value="Unassembled WGS sequence"/>
</dbReference>
<evidence type="ECO:0000313" key="4">
    <source>
        <dbReference type="Proteomes" id="UP000030671"/>
    </source>
</evidence>
<evidence type="ECO:0000313" key="3">
    <source>
        <dbReference type="EMBL" id="ETW77539.1"/>
    </source>
</evidence>
<reference evidence="3 4" key="1">
    <citation type="journal article" date="2012" name="New Phytol.">
        <title>Insight into trade-off between wood decay and parasitism from the genome of a fungal forest pathogen.</title>
        <authorList>
            <person name="Olson A."/>
            <person name="Aerts A."/>
            <person name="Asiegbu F."/>
            <person name="Belbahri L."/>
            <person name="Bouzid O."/>
            <person name="Broberg A."/>
            <person name="Canback B."/>
            <person name="Coutinho P.M."/>
            <person name="Cullen D."/>
            <person name="Dalman K."/>
            <person name="Deflorio G."/>
            <person name="van Diepen L.T."/>
            <person name="Dunand C."/>
            <person name="Duplessis S."/>
            <person name="Durling M."/>
            <person name="Gonthier P."/>
            <person name="Grimwood J."/>
            <person name="Fossdal C.G."/>
            <person name="Hansson D."/>
            <person name="Henrissat B."/>
            <person name="Hietala A."/>
            <person name="Himmelstrand K."/>
            <person name="Hoffmeister D."/>
            <person name="Hogberg N."/>
            <person name="James T.Y."/>
            <person name="Karlsson M."/>
            <person name="Kohler A."/>
            <person name="Kues U."/>
            <person name="Lee Y.H."/>
            <person name="Lin Y.C."/>
            <person name="Lind M."/>
            <person name="Lindquist E."/>
            <person name="Lombard V."/>
            <person name="Lucas S."/>
            <person name="Lunden K."/>
            <person name="Morin E."/>
            <person name="Murat C."/>
            <person name="Park J."/>
            <person name="Raffaello T."/>
            <person name="Rouze P."/>
            <person name="Salamov A."/>
            <person name="Schmutz J."/>
            <person name="Solheim H."/>
            <person name="Stahlberg J."/>
            <person name="Velez H."/>
            <person name="de Vries R.P."/>
            <person name="Wiebenga A."/>
            <person name="Woodward S."/>
            <person name="Yakovlev I."/>
            <person name="Garbelotto M."/>
            <person name="Martin F."/>
            <person name="Grigoriev I.V."/>
            <person name="Stenlid J."/>
        </authorList>
    </citation>
    <scope>NUCLEOTIDE SEQUENCE [LARGE SCALE GENOMIC DNA]</scope>
    <source>
        <strain evidence="3 4">TC 32-1</strain>
    </source>
</reference>
<dbReference type="STRING" id="747525.W4JVN3"/>
<keyword evidence="4" id="KW-1185">Reference proteome</keyword>
<dbReference type="PANTHER" id="PTHR46579">
    <property type="entry name" value="F5/8 TYPE C DOMAIN-CONTAINING PROTEIN-RELATED"/>
    <property type="match status" value="1"/>
</dbReference>
<gene>
    <name evidence="3" type="ORF">HETIRDRAFT_421662</name>
</gene>
<dbReference type="HOGENOM" id="CLU_007337_0_2_1"/>